<dbReference type="InParanoid" id="A0A0C3A908"/>
<feature type="compositionally biased region" description="Basic and acidic residues" evidence="1">
    <location>
        <begin position="79"/>
        <end position="91"/>
    </location>
</feature>
<evidence type="ECO:0000313" key="2">
    <source>
        <dbReference type="EMBL" id="KIM61372.1"/>
    </source>
</evidence>
<keyword evidence="3" id="KW-1185">Reference proteome</keyword>
<dbReference type="Proteomes" id="UP000053989">
    <property type="component" value="Unassembled WGS sequence"/>
</dbReference>
<evidence type="ECO:0000256" key="1">
    <source>
        <dbReference type="SAM" id="MobiDB-lite"/>
    </source>
</evidence>
<feature type="region of interest" description="Disordered" evidence="1">
    <location>
        <begin position="79"/>
        <end position="188"/>
    </location>
</feature>
<evidence type="ECO:0000313" key="3">
    <source>
        <dbReference type="Proteomes" id="UP000053989"/>
    </source>
</evidence>
<dbReference type="EMBL" id="KN822052">
    <property type="protein sequence ID" value="KIM61372.1"/>
    <property type="molecule type" value="Genomic_DNA"/>
</dbReference>
<gene>
    <name evidence="2" type="ORF">SCLCIDRAFT_9448</name>
</gene>
<proteinExistence type="predicted"/>
<dbReference type="AlphaFoldDB" id="A0A0C3A908"/>
<feature type="compositionally biased region" description="Polar residues" evidence="1">
    <location>
        <begin position="148"/>
        <end position="163"/>
    </location>
</feature>
<name>A0A0C3A908_9AGAM</name>
<protein>
    <submittedName>
        <fullName evidence="2">Uncharacterized protein</fullName>
    </submittedName>
</protein>
<sequence length="188" mass="21357">MVVHSFYLGVPQSKLLQPQKRPPHTAKVILSKEARAVLNRACSEKQSCFQNDIGQAWDTIEPNTWNTFCWKKSITKEKENEVIDDEQHNNPEGDTIENGNKNKLIPGVSEREEYKGKKRRMESTEDNNRRKKYKSTAIINSDEEDNENMQPNPGAASSTSLHNPTHGDAWPEPQSSNANILDYPTVAH</sequence>
<accession>A0A0C3A908</accession>
<feature type="compositionally biased region" description="Basic and acidic residues" evidence="1">
    <location>
        <begin position="109"/>
        <end position="128"/>
    </location>
</feature>
<dbReference type="HOGENOM" id="CLU_1441837_0_0_1"/>
<organism evidence="2 3">
    <name type="scientific">Scleroderma citrinum Foug A</name>
    <dbReference type="NCBI Taxonomy" id="1036808"/>
    <lineage>
        <taxon>Eukaryota</taxon>
        <taxon>Fungi</taxon>
        <taxon>Dikarya</taxon>
        <taxon>Basidiomycota</taxon>
        <taxon>Agaricomycotina</taxon>
        <taxon>Agaricomycetes</taxon>
        <taxon>Agaricomycetidae</taxon>
        <taxon>Boletales</taxon>
        <taxon>Sclerodermatineae</taxon>
        <taxon>Sclerodermataceae</taxon>
        <taxon>Scleroderma</taxon>
    </lineage>
</organism>
<reference evidence="3" key="2">
    <citation type="submission" date="2015-01" db="EMBL/GenBank/DDBJ databases">
        <title>Evolutionary Origins and Diversification of the Mycorrhizal Mutualists.</title>
        <authorList>
            <consortium name="DOE Joint Genome Institute"/>
            <consortium name="Mycorrhizal Genomics Consortium"/>
            <person name="Kohler A."/>
            <person name="Kuo A."/>
            <person name="Nagy L.G."/>
            <person name="Floudas D."/>
            <person name="Copeland A."/>
            <person name="Barry K.W."/>
            <person name="Cichocki N."/>
            <person name="Veneault-Fourrey C."/>
            <person name="LaButti K."/>
            <person name="Lindquist E.A."/>
            <person name="Lipzen A."/>
            <person name="Lundell T."/>
            <person name="Morin E."/>
            <person name="Murat C."/>
            <person name="Riley R."/>
            <person name="Ohm R."/>
            <person name="Sun H."/>
            <person name="Tunlid A."/>
            <person name="Henrissat B."/>
            <person name="Grigoriev I.V."/>
            <person name="Hibbett D.S."/>
            <person name="Martin F."/>
        </authorList>
    </citation>
    <scope>NUCLEOTIDE SEQUENCE [LARGE SCALE GENOMIC DNA]</scope>
    <source>
        <strain evidence="3">Foug A</strain>
    </source>
</reference>
<reference evidence="2 3" key="1">
    <citation type="submission" date="2014-04" db="EMBL/GenBank/DDBJ databases">
        <authorList>
            <consortium name="DOE Joint Genome Institute"/>
            <person name="Kuo A."/>
            <person name="Kohler A."/>
            <person name="Nagy L.G."/>
            <person name="Floudas D."/>
            <person name="Copeland A."/>
            <person name="Barry K.W."/>
            <person name="Cichocki N."/>
            <person name="Veneault-Fourrey C."/>
            <person name="LaButti K."/>
            <person name="Lindquist E.A."/>
            <person name="Lipzen A."/>
            <person name="Lundell T."/>
            <person name="Morin E."/>
            <person name="Murat C."/>
            <person name="Sun H."/>
            <person name="Tunlid A."/>
            <person name="Henrissat B."/>
            <person name="Grigoriev I.V."/>
            <person name="Hibbett D.S."/>
            <person name="Martin F."/>
            <person name="Nordberg H.P."/>
            <person name="Cantor M.N."/>
            <person name="Hua S.X."/>
        </authorList>
    </citation>
    <scope>NUCLEOTIDE SEQUENCE [LARGE SCALE GENOMIC DNA]</scope>
    <source>
        <strain evidence="2 3">Foug A</strain>
    </source>
</reference>